<keyword evidence="2" id="KW-0732">Signal</keyword>
<proteinExistence type="predicted"/>
<evidence type="ECO:0000313" key="4">
    <source>
        <dbReference type="Proteomes" id="UP000250266"/>
    </source>
</evidence>
<name>A0A8E2E5T9_9PEZI</name>
<evidence type="ECO:0000313" key="3">
    <source>
        <dbReference type="EMBL" id="OCK77877.1"/>
    </source>
</evidence>
<evidence type="ECO:0000256" key="1">
    <source>
        <dbReference type="SAM" id="MobiDB-lite"/>
    </source>
</evidence>
<keyword evidence="4" id="KW-1185">Reference proteome</keyword>
<sequence>MAAVVLLIGLSSSGGMSNTRSSDEDLHMIKSIKRIFQQEKRERGCNIASQCRRILMLLSGDNVANTQSLAEPDNILILYFDTVMQWRSKRKPAQTTSGTSSRDGNATAFSTSVNTNNPGTEEQKYLTDDQTIGCGGDYPTNSLLGGMHWKVDGFSNFPVDNLSTWLDTAVVILIRIGARFSTRIMFSRIFDLHMAATFNGYARRLYAMNYDTLPS</sequence>
<gene>
    <name evidence="3" type="ORF">K432DRAFT_395228</name>
</gene>
<dbReference type="EMBL" id="KV745094">
    <property type="protein sequence ID" value="OCK77877.1"/>
    <property type="molecule type" value="Genomic_DNA"/>
</dbReference>
<feature type="region of interest" description="Disordered" evidence="1">
    <location>
        <begin position="90"/>
        <end position="122"/>
    </location>
</feature>
<feature type="compositionally biased region" description="Polar residues" evidence="1">
    <location>
        <begin position="93"/>
        <end position="120"/>
    </location>
</feature>
<dbReference type="AlphaFoldDB" id="A0A8E2E5T9"/>
<reference evidence="3 4" key="1">
    <citation type="journal article" date="2016" name="Nat. Commun.">
        <title>Ectomycorrhizal ecology is imprinted in the genome of the dominant symbiotic fungus Cenococcum geophilum.</title>
        <authorList>
            <consortium name="DOE Joint Genome Institute"/>
            <person name="Peter M."/>
            <person name="Kohler A."/>
            <person name="Ohm R.A."/>
            <person name="Kuo A."/>
            <person name="Krutzmann J."/>
            <person name="Morin E."/>
            <person name="Arend M."/>
            <person name="Barry K.W."/>
            <person name="Binder M."/>
            <person name="Choi C."/>
            <person name="Clum A."/>
            <person name="Copeland A."/>
            <person name="Grisel N."/>
            <person name="Haridas S."/>
            <person name="Kipfer T."/>
            <person name="LaButti K."/>
            <person name="Lindquist E."/>
            <person name="Lipzen A."/>
            <person name="Maire R."/>
            <person name="Meier B."/>
            <person name="Mihaltcheva S."/>
            <person name="Molinier V."/>
            <person name="Murat C."/>
            <person name="Poggeler S."/>
            <person name="Quandt C.A."/>
            <person name="Sperisen C."/>
            <person name="Tritt A."/>
            <person name="Tisserant E."/>
            <person name="Crous P.W."/>
            <person name="Henrissat B."/>
            <person name="Nehls U."/>
            <person name="Egli S."/>
            <person name="Spatafora J.W."/>
            <person name="Grigoriev I.V."/>
            <person name="Martin F.M."/>
        </authorList>
    </citation>
    <scope>NUCLEOTIDE SEQUENCE [LARGE SCALE GENOMIC DNA]</scope>
    <source>
        <strain evidence="3 4">CBS 459.81</strain>
    </source>
</reference>
<feature type="signal peptide" evidence="2">
    <location>
        <begin position="1"/>
        <end position="15"/>
    </location>
</feature>
<dbReference type="Proteomes" id="UP000250266">
    <property type="component" value="Unassembled WGS sequence"/>
</dbReference>
<feature type="chain" id="PRO_5034759645" evidence="2">
    <location>
        <begin position="16"/>
        <end position="215"/>
    </location>
</feature>
<dbReference type="OrthoDB" id="6509908at2759"/>
<organism evidence="3 4">
    <name type="scientific">Lepidopterella palustris CBS 459.81</name>
    <dbReference type="NCBI Taxonomy" id="1314670"/>
    <lineage>
        <taxon>Eukaryota</taxon>
        <taxon>Fungi</taxon>
        <taxon>Dikarya</taxon>
        <taxon>Ascomycota</taxon>
        <taxon>Pezizomycotina</taxon>
        <taxon>Dothideomycetes</taxon>
        <taxon>Pleosporomycetidae</taxon>
        <taxon>Mytilinidiales</taxon>
        <taxon>Argynnaceae</taxon>
        <taxon>Lepidopterella</taxon>
    </lineage>
</organism>
<accession>A0A8E2E5T9</accession>
<protein>
    <submittedName>
        <fullName evidence="3">Uncharacterized protein</fullName>
    </submittedName>
</protein>
<evidence type="ECO:0000256" key="2">
    <source>
        <dbReference type="SAM" id="SignalP"/>
    </source>
</evidence>